<feature type="compositionally biased region" description="Polar residues" evidence="1">
    <location>
        <begin position="1"/>
        <end position="23"/>
    </location>
</feature>
<sequence>MNTGGTLRRTSPMGNTEGESTLAGQPLRPEVKLCQQYMDMVWHSFTAQLLLRFQQHAWGGERADHDHLGHIALLPDAVTMVLIQMLRLISAKSQSECYPSLSLNSVSIVCRRLYQVSAQAQWDTVQCEALAACASDKCQPVPLENELYGTRTGKLLRDAYAPLLSVLMQARELVTHVPATNTLHSNAQRNQELKCRELLPLLLPSLSCVLATLTLATNWSRVKATQFLSSWSLGPFLLITQTDLKMLSDVNRRLFYLGQPNVHKLHSELDQLLLGSPPPGGACNAVVLQTIRSVDVVWQQLHDGASALQMLSSTLIRLFSAACKQRATEYFQAGMPTGKVWRRKGNSDIPVKQSGYIEQAVQELLQLHPVTQSGYIGRRVQELLQPVVDATSKAANGSTDHCSEHSCSRAVRGVDRLHTQGTRPLQVRTLVSVPLPLQLPNNA</sequence>
<organism evidence="3 4">
    <name type="scientific">Priapulus caudatus</name>
    <name type="common">Priapulid worm</name>
    <dbReference type="NCBI Taxonomy" id="37621"/>
    <lineage>
        <taxon>Eukaryota</taxon>
        <taxon>Metazoa</taxon>
        <taxon>Ecdysozoa</taxon>
        <taxon>Scalidophora</taxon>
        <taxon>Priapulida</taxon>
        <taxon>Priapulimorpha</taxon>
        <taxon>Priapulimorphida</taxon>
        <taxon>Priapulidae</taxon>
        <taxon>Priapulus</taxon>
    </lineage>
</organism>
<protein>
    <submittedName>
        <fullName evidence="4">Uncharacterized protein LOC106804840</fullName>
    </submittedName>
</protein>
<dbReference type="PANTHER" id="PTHR21436:SF2">
    <property type="entry name" value="COILED-COIL DOMAIN-CONTAINING PROTEIN 142"/>
    <property type="match status" value="1"/>
</dbReference>
<accession>A0ABM1DP11</accession>
<dbReference type="PANTHER" id="PTHR21436">
    <property type="entry name" value="COILED-COIL DOMAIN-CONTAINING PROTEIN 142"/>
    <property type="match status" value="1"/>
</dbReference>
<gene>
    <name evidence="4" type="primary">LOC106804840</name>
</gene>
<dbReference type="Proteomes" id="UP000695022">
    <property type="component" value="Unplaced"/>
</dbReference>
<dbReference type="InterPro" id="IPR055350">
    <property type="entry name" value="CCDC142_C"/>
</dbReference>
<name>A0ABM1DP11_PRICU</name>
<keyword evidence="3" id="KW-1185">Reference proteome</keyword>
<proteinExistence type="predicted"/>
<dbReference type="RefSeq" id="XP_014661682.1">
    <property type="nucleotide sequence ID" value="XM_014806196.1"/>
</dbReference>
<evidence type="ECO:0000259" key="2">
    <source>
        <dbReference type="Pfam" id="PF14923"/>
    </source>
</evidence>
<feature type="region of interest" description="Disordered" evidence="1">
    <location>
        <begin position="1"/>
        <end position="24"/>
    </location>
</feature>
<dbReference type="Pfam" id="PF14923">
    <property type="entry name" value="CCDC142"/>
    <property type="match status" value="1"/>
</dbReference>
<evidence type="ECO:0000256" key="1">
    <source>
        <dbReference type="SAM" id="MobiDB-lite"/>
    </source>
</evidence>
<dbReference type="InterPro" id="IPR026700">
    <property type="entry name" value="CCDC142"/>
</dbReference>
<feature type="domain" description="Coiled-coil protein 142 C-terminal" evidence="2">
    <location>
        <begin position="41"/>
        <end position="366"/>
    </location>
</feature>
<reference evidence="4" key="1">
    <citation type="submission" date="2025-08" db="UniProtKB">
        <authorList>
            <consortium name="RefSeq"/>
        </authorList>
    </citation>
    <scope>IDENTIFICATION</scope>
</reference>
<dbReference type="GeneID" id="106804840"/>
<evidence type="ECO:0000313" key="4">
    <source>
        <dbReference type="RefSeq" id="XP_014661682.1"/>
    </source>
</evidence>
<evidence type="ECO:0000313" key="3">
    <source>
        <dbReference type="Proteomes" id="UP000695022"/>
    </source>
</evidence>